<dbReference type="AlphaFoldDB" id="A0A6C2YRZ4"/>
<dbReference type="EMBL" id="LR586016">
    <property type="protein sequence ID" value="VIP03652.1"/>
    <property type="molecule type" value="Genomic_DNA"/>
</dbReference>
<gene>
    <name evidence="2" type="ORF">GMBLW1_03080</name>
</gene>
<dbReference type="RefSeq" id="WP_162658821.1">
    <property type="nucleotide sequence ID" value="NZ_LR593887.1"/>
</dbReference>
<dbReference type="InParanoid" id="A0A6C2YRZ4"/>
<dbReference type="KEGG" id="tim:GMBLW1_03080"/>
<organism evidence="2">
    <name type="scientific">Tuwongella immobilis</name>
    <dbReference type="NCBI Taxonomy" id="692036"/>
    <lineage>
        <taxon>Bacteria</taxon>
        <taxon>Pseudomonadati</taxon>
        <taxon>Planctomycetota</taxon>
        <taxon>Planctomycetia</taxon>
        <taxon>Gemmatales</taxon>
        <taxon>Gemmataceae</taxon>
        <taxon>Tuwongella</taxon>
    </lineage>
</organism>
<protein>
    <submittedName>
        <fullName evidence="2">Uncharacterized protein</fullName>
    </submittedName>
</protein>
<accession>A0A6C2YRZ4</accession>
<feature type="compositionally biased region" description="Basic and acidic residues" evidence="1">
    <location>
        <begin position="176"/>
        <end position="186"/>
    </location>
</feature>
<name>A0A6C2YRZ4_9BACT</name>
<evidence type="ECO:0000313" key="2">
    <source>
        <dbReference type="EMBL" id="VIP03652.1"/>
    </source>
</evidence>
<proteinExistence type="predicted"/>
<feature type="region of interest" description="Disordered" evidence="1">
    <location>
        <begin position="57"/>
        <end position="94"/>
    </location>
</feature>
<evidence type="ECO:0000256" key="1">
    <source>
        <dbReference type="SAM" id="MobiDB-lite"/>
    </source>
</evidence>
<feature type="compositionally biased region" description="Basic and acidic residues" evidence="1">
    <location>
        <begin position="159"/>
        <end position="168"/>
    </location>
</feature>
<keyword evidence="3" id="KW-1185">Reference proteome</keyword>
<sequence length="668" mass="72914">MPILIACPFCQTKYRLRDEHAGKWVTCKTPECRKPFQVPISGNVTAPAPEVPAAGFAPSSASVGTADQIPVGTFRPRPTVSKPEPSVQPQPTASIKEAEEAALKALADEPPPEDTPTPESQPIQMTCSSCDHVWPVDRSMEGKNVLCPECKFRQKVPIQKDSKPKDWRTAGQDKPSLARRDQEKAPEGAWDVQKTVVSLDTMAKAGALPMEMDREPTPIYITLIKGFTALAAMVGMVIVVGMLSKNEQSFAANSDLNTAVEKIQSPEAEPTKHLAWVATIYATAGEHRARTATSDTECQAALESLRSASAQLVNLPNSPEKAYIMTEVIAATALLGGDKTEVFDELKLPWDSIQSELRREFEKLRGSELDVRLEAFRRLTPVLVQRKQPLLGTKFLAFVSASDAETVECLAAIGLELLRLEQRESAEEVLKQALALAAGDGKSKPVILSRGLQAFLMAFDGEGGKRLAVPAPSSADPSLETRLGFAHGMALQGRWEDAQKLAQRPGRPDARMRAALVVAEEAIRQNAPVAAPLLEFASGLAMKELRAQPQPALLLKLARLFARKQLEPRALELVDLLKDNADQLWMRYWIAWETLQADPTSNGDWAWLEKFGAEPSYPKLLLRLQIARRQAKNGVSDIGAVVNSWESPADQAFGLAGISLGIVDRLKP</sequence>
<evidence type="ECO:0000313" key="3">
    <source>
        <dbReference type="Proteomes" id="UP000464378"/>
    </source>
</evidence>
<reference evidence="2" key="1">
    <citation type="submission" date="2019-04" db="EMBL/GenBank/DDBJ databases">
        <authorList>
            <consortium name="Science for Life Laboratories"/>
        </authorList>
    </citation>
    <scope>NUCLEOTIDE SEQUENCE</scope>
    <source>
        <strain evidence="2">MBLW1</strain>
    </source>
</reference>
<dbReference type="EMBL" id="LR593887">
    <property type="protein sequence ID" value="VTS04672.1"/>
    <property type="molecule type" value="Genomic_DNA"/>
</dbReference>
<feature type="region of interest" description="Disordered" evidence="1">
    <location>
        <begin position="159"/>
        <end position="188"/>
    </location>
</feature>
<dbReference type="Proteomes" id="UP000464378">
    <property type="component" value="Chromosome"/>
</dbReference>